<keyword evidence="1" id="KW-0812">Transmembrane</keyword>
<dbReference type="SUPFAM" id="SSF52317">
    <property type="entry name" value="Class I glutamine amidotransferase-like"/>
    <property type="match status" value="1"/>
</dbReference>
<organism evidence="4 5">
    <name type="scientific">Pseudobutyrivibrio xylanivorans</name>
    <dbReference type="NCBI Taxonomy" id="185007"/>
    <lineage>
        <taxon>Bacteria</taxon>
        <taxon>Bacillati</taxon>
        <taxon>Bacillota</taxon>
        <taxon>Clostridia</taxon>
        <taxon>Lachnospirales</taxon>
        <taxon>Lachnospiraceae</taxon>
        <taxon>Pseudobutyrivibrio</taxon>
    </lineage>
</organism>
<sequence>MKIQKPKIKFKRFIDKQRDYLNTRAARIGGYSFVMSIVVLAIVIAVNIFVSSLPTKYTQFDISAVKLYSLTSSSKAVVSNIEDDVTIYWICQSGQENAVIEKLLDVYDSLSDKLTVVKKDPDTYPTFAKEYTDEKVTNNSLIVVSGDKSRYISFESMYKTDASSYYTTGSASQSFDGESLITTAIDYVVSDVLPQAYVLTGHGEADMSNTMKTVLEKANVETKEFSLLNEDSVPEDAAIILVNSPAKDLSDKELSILESYMDNGGHIIVLSGTENENDLTNFKGLLTYVGVAMTDGIVIDTNRDNYAFEYPYFLLPTLGESDITNALVEDNSKVIMPIAAGLTIENTAGAYDVKSLLSSSSDSYSKAAGYSLSTYEKEDGDINGPFSLAISAENSSEGSLVWIASDYLLDDQYNSYSSGANSDFFMNALSWKMADNESLSIRSKSLDYNYLTISASAATMIKIIMIGVIPLIYLLYGIDEVFRRRRYSLE</sequence>
<accession>A0A1G5RV85</accession>
<dbReference type="EMBL" id="FMWK01000004">
    <property type="protein sequence ID" value="SCZ78032.1"/>
    <property type="molecule type" value="Genomic_DNA"/>
</dbReference>
<evidence type="ECO:0000313" key="5">
    <source>
        <dbReference type="Proteomes" id="UP000199428"/>
    </source>
</evidence>
<evidence type="ECO:0000313" key="4">
    <source>
        <dbReference type="EMBL" id="SCZ78032.1"/>
    </source>
</evidence>
<dbReference type="Pfam" id="PF09822">
    <property type="entry name" value="ABC_transp_aux"/>
    <property type="match status" value="1"/>
</dbReference>
<evidence type="ECO:0000256" key="1">
    <source>
        <dbReference type="SAM" id="Phobius"/>
    </source>
</evidence>
<dbReference type="InterPro" id="IPR055396">
    <property type="entry name" value="DUF7088"/>
</dbReference>
<feature type="transmembrane region" description="Helical" evidence="1">
    <location>
        <begin position="28"/>
        <end position="50"/>
    </location>
</feature>
<protein>
    <submittedName>
        <fullName evidence="4">ABC-2 type transport system permease protein</fullName>
    </submittedName>
</protein>
<evidence type="ECO:0000259" key="2">
    <source>
        <dbReference type="Pfam" id="PF09822"/>
    </source>
</evidence>
<evidence type="ECO:0000259" key="3">
    <source>
        <dbReference type="Pfam" id="PF23357"/>
    </source>
</evidence>
<keyword evidence="1" id="KW-0472">Membrane</keyword>
<feature type="transmembrane region" description="Helical" evidence="1">
    <location>
        <begin position="450"/>
        <end position="476"/>
    </location>
</feature>
<dbReference type="RefSeq" id="WP_090161925.1">
    <property type="nucleotide sequence ID" value="NZ_FMWK01000004.1"/>
</dbReference>
<reference evidence="4 5" key="1">
    <citation type="submission" date="2016-10" db="EMBL/GenBank/DDBJ databases">
        <authorList>
            <person name="de Groot N.N."/>
        </authorList>
    </citation>
    <scope>NUCLEOTIDE SEQUENCE [LARGE SCALE GENOMIC DNA]</scope>
    <source>
        <strain evidence="4 5">DSM 10317</strain>
    </source>
</reference>
<name>A0A1G5RV85_PSEXY</name>
<dbReference type="InterPro" id="IPR029062">
    <property type="entry name" value="Class_I_gatase-like"/>
</dbReference>
<feature type="domain" description="DUF7088" evidence="3">
    <location>
        <begin position="66"/>
        <end position="149"/>
    </location>
</feature>
<keyword evidence="1" id="KW-1133">Transmembrane helix</keyword>
<dbReference type="AlphaFoldDB" id="A0A1G5RV85"/>
<dbReference type="InterPro" id="IPR019196">
    <property type="entry name" value="ABC_transp_unknown"/>
</dbReference>
<dbReference type="Pfam" id="PF23357">
    <property type="entry name" value="DUF7088"/>
    <property type="match status" value="1"/>
</dbReference>
<feature type="domain" description="ABC-type uncharacterised transport system" evidence="2">
    <location>
        <begin position="197"/>
        <end position="428"/>
    </location>
</feature>
<proteinExistence type="predicted"/>
<dbReference type="Proteomes" id="UP000199428">
    <property type="component" value="Unassembled WGS sequence"/>
</dbReference>
<gene>
    <name evidence="4" type="ORF">SAMN02910350_01078</name>
</gene>